<dbReference type="Pfam" id="PF03631">
    <property type="entry name" value="Virul_fac_BrkB"/>
    <property type="match status" value="1"/>
</dbReference>
<evidence type="ECO:0000256" key="5">
    <source>
        <dbReference type="ARBA" id="ARBA00023136"/>
    </source>
</evidence>
<proteinExistence type="predicted"/>
<evidence type="ECO:0000313" key="7">
    <source>
        <dbReference type="EMBL" id="PVE46870.1"/>
    </source>
</evidence>
<feature type="transmembrane region" description="Helical" evidence="6">
    <location>
        <begin position="96"/>
        <end position="114"/>
    </location>
</feature>
<dbReference type="GO" id="GO:0005886">
    <property type="term" value="C:plasma membrane"/>
    <property type="evidence" value="ECO:0007669"/>
    <property type="project" value="UniProtKB-SubCell"/>
</dbReference>
<dbReference type="PANTHER" id="PTHR30213">
    <property type="entry name" value="INNER MEMBRANE PROTEIN YHJD"/>
    <property type="match status" value="1"/>
</dbReference>
<sequence length="303" mass="32104">MSGGWLNALPRLAMRVAVRMYQEVISDQIGLLAAGIAFYALLAIFPAMASVLAILGIFFSAAEITGPVETATAAIPPSAASLIREQASSIVAADHSALGVTAAVGLIAALYATARGMRHLIQGLNVAFNQTETRGIVRRWLAIILLAVFVIGGALLGMAAIAVIPVLLALFPEAVQAQSIVSVIRWVALFSISTAGIAVIYRFGPNRQRRSWHWTLPGAVVACLLWVIASAGFSLYAENFASYQRSFGALTGVIVLLTWLWLSVYVLLLGAELNAALEAVFHGERKRRAGAPEGAPAESVPRD</sequence>
<name>A0A2T7UQ57_9RHOB</name>
<feature type="transmembrane region" description="Helical" evidence="6">
    <location>
        <begin position="249"/>
        <end position="268"/>
    </location>
</feature>
<evidence type="ECO:0000256" key="2">
    <source>
        <dbReference type="ARBA" id="ARBA00022475"/>
    </source>
</evidence>
<comment type="subcellular location">
    <subcellularLocation>
        <location evidence="1">Cell membrane</location>
        <topology evidence="1">Multi-pass membrane protein</topology>
    </subcellularLocation>
</comment>
<evidence type="ECO:0000256" key="3">
    <source>
        <dbReference type="ARBA" id="ARBA00022692"/>
    </source>
</evidence>
<dbReference type="PANTHER" id="PTHR30213:SF0">
    <property type="entry name" value="UPF0761 MEMBRANE PROTEIN YIHY"/>
    <property type="match status" value="1"/>
</dbReference>
<protein>
    <submittedName>
        <fullName evidence="7">YihY/virulence factor BrkB family protein</fullName>
    </submittedName>
</protein>
<gene>
    <name evidence="7" type="ORF">DDE23_14400</name>
</gene>
<dbReference type="InterPro" id="IPR017039">
    <property type="entry name" value="Virul_fac_BrkB"/>
</dbReference>
<dbReference type="Proteomes" id="UP000244810">
    <property type="component" value="Unassembled WGS sequence"/>
</dbReference>
<evidence type="ECO:0000313" key="8">
    <source>
        <dbReference type="Proteomes" id="UP000244810"/>
    </source>
</evidence>
<evidence type="ECO:0000256" key="6">
    <source>
        <dbReference type="SAM" id="Phobius"/>
    </source>
</evidence>
<evidence type="ECO:0000256" key="4">
    <source>
        <dbReference type="ARBA" id="ARBA00022989"/>
    </source>
</evidence>
<reference evidence="7 8" key="1">
    <citation type="journal article" date="2011" name="Syst. Appl. Microbiol.">
        <title>Defluviimonas denitrificans gen. nov., sp. nov., and Pararhodobacter aggregans gen. nov., sp. nov., non-phototrophic Rhodobacteraceae from the biofilter of a marine aquaculture.</title>
        <authorList>
            <person name="Foesel B.U."/>
            <person name="Drake H.L."/>
            <person name="Schramm A."/>
        </authorList>
    </citation>
    <scope>NUCLEOTIDE SEQUENCE [LARGE SCALE GENOMIC DNA]</scope>
    <source>
        <strain evidence="7 8">D1-19</strain>
    </source>
</reference>
<dbReference type="RefSeq" id="WP_107752442.1">
    <property type="nucleotide sequence ID" value="NZ_QBKF01000007.1"/>
</dbReference>
<dbReference type="PIRSF" id="PIRSF035875">
    <property type="entry name" value="RNase_BN"/>
    <property type="match status" value="1"/>
</dbReference>
<dbReference type="OrthoDB" id="9781030at2"/>
<evidence type="ECO:0000256" key="1">
    <source>
        <dbReference type="ARBA" id="ARBA00004651"/>
    </source>
</evidence>
<comment type="caution">
    <text evidence="7">The sequence shown here is derived from an EMBL/GenBank/DDBJ whole genome shotgun (WGS) entry which is preliminary data.</text>
</comment>
<dbReference type="AlphaFoldDB" id="A0A2T7UQ57"/>
<organism evidence="7 8">
    <name type="scientific">Pararhodobacter aggregans</name>
    <dbReference type="NCBI Taxonomy" id="404875"/>
    <lineage>
        <taxon>Bacteria</taxon>
        <taxon>Pseudomonadati</taxon>
        <taxon>Pseudomonadota</taxon>
        <taxon>Alphaproteobacteria</taxon>
        <taxon>Rhodobacterales</taxon>
        <taxon>Paracoccaceae</taxon>
        <taxon>Pararhodobacter</taxon>
    </lineage>
</organism>
<accession>A0A2T7UQ57</accession>
<keyword evidence="5 6" id="KW-0472">Membrane</keyword>
<feature type="transmembrane region" description="Helical" evidence="6">
    <location>
        <begin position="183"/>
        <end position="204"/>
    </location>
</feature>
<keyword evidence="4 6" id="KW-1133">Transmembrane helix</keyword>
<keyword evidence="2" id="KW-1003">Cell membrane</keyword>
<keyword evidence="3 6" id="KW-0812">Transmembrane</keyword>
<feature type="transmembrane region" description="Helical" evidence="6">
    <location>
        <begin position="29"/>
        <end position="59"/>
    </location>
</feature>
<keyword evidence="8" id="KW-1185">Reference proteome</keyword>
<feature type="transmembrane region" description="Helical" evidence="6">
    <location>
        <begin position="140"/>
        <end position="171"/>
    </location>
</feature>
<dbReference type="EMBL" id="QDDR01000007">
    <property type="protein sequence ID" value="PVE46870.1"/>
    <property type="molecule type" value="Genomic_DNA"/>
</dbReference>
<feature type="transmembrane region" description="Helical" evidence="6">
    <location>
        <begin position="216"/>
        <end position="237"/>
    </location>
</feature>
<dbReference type="NCBIfam" id="TIGR00765">
    <property type="entry name" value="yihY_not_rbn"/>
    <property type="match status" value="1"/>
</dbReference>